<dbReference type="EMBL" id="JAUJWW010000004">
    <property type="protein sequence ID" value="MDN7227911.1"/>
    <property type="molecule type" value="Genomic_DNA"/>
</dbReference>
<proteinExistence type="predicted"/>
<gene>
    <name evidence="2" type="ORF">QWY15_11435</name>
</gene>
<organism evidence="2 3">
    <name type="scientific">Planococcus liqunii</name>
    <dbReference type="NCBI Taxonomy" id="3058394"/>
    <lineage>
        <taxon>Bacteria</taxon>
        <taxon>Bacillati</taxon>
        <taxon>Bacillota</taxon>
        <taxon>Bacilli</taxon>
        <taxon>Bacillales</taxon>
        <taxon>Caryophanaceae</taxon>
        <taxon>Planococcus</taxon>
    </lineage>
</organism>
<reference evidence="2 3" key="1">
    <citation type="submission" date="2023-06" db="EMBL/GenBank/DDBJ databases">
        <title>Novel species in genus Planococcus.</title>
        <authorList>
            <person name="Ning S."/>
        </authorList>
    </citation>
    <scope>NUCLEOTIDE SEQUENCE [LARGE SCALE GENOMIC DNA]</scope>
    <source>
        <strain evidence="2 3">N064</strain>
    </source>
</reference>
<dbReference type="Proteomes" id="UP001172054">
    <property type="component" value="Unassembled WGS sequence"/>
</dbReference>
<sequence length="53" mass="5864">MKKLLVSLTIVASLAAATDYSAANEQHTEFSKETNVSNIQDIINPLHRETDFS</sequence>
<feature type="signal peptide" evidence="1">
    <location>
        <begin position="1"/>
        <end position="22"/>
    </location>
</feature>
<evidence type="ECO:0000313" key="3">
    <source>
        <dbReference type="Proteomes" id="UP001172054"/>
    </source>
</evidence>
<evidence type="ECO:0000256" key="1">
    <source>
        <dbReference type="SAM" id="SignalP"/>
    </source>
</evidence>
<keyword evidence="3" id="KW-1185">Reference proteome</keyword>
<evidence type="ECO:0000313" key="2">
    <source>
        <dbReference type="EMBL" id="MDN7227911.1"/>
    </source>
</evidence>
<protein>
    <submittedName>
        <fullName evidence="2">Uncharacterized protein</fullName>
    </submittedName>
</protein>
<comment type="caution">
    <text evidence="2">The sequence shown here is derived from an EMBL/GenBank/DDBJ whole genome shotgun (WGS) entry which is preliminary data.</text>
</comment>
<name>A0ABT8MST3_9BACL</name>
<accession>A0ABT8MST3</accession>
<dbReference type="RefSeq" id="WP_301726477.1">
    <property type="nucleotide sequence ID" value="NZ_JAUJWW010000004.1"/>
</dbReference>
<keyword evidence="1" id="KW-0732">Signal</keyword>
<feature type="chain" id="PRO_5045055098" evidence="1">
    <location>
        <begin position="23"/>
        <end position="53"/>
    </location>
</feature>